<sequence length="89" mass="9150">MFFPAATGTPSTYRVPPPGADFTLTVTDEEVITAPFAGEICGCGAARPACATPPTPITATSGATATSALNHTRKIPSAHPVPQCLRQRI</sequence>
<evidence type="ECO:0000313" key="2">
    <source>
        <dbReference type="Proteomes" id="UP001500665"/>
    </source>
</evidence>
<dbReference type="EMBL" id="BAAAHH010000002">
    <property type="protein sequence ID" value="GAA0939447.1"/>
    <property type="molecule type" value="Genomic_DNA"/>
</dbReference>
<gene>
    <name evidence="1" type="ORF">GCM10009550_07980</name>
</gene>
<dbReference type="Proteomes" id="UP001500665">
    <property type="component" value="Unassembled WGS sequence"/>
</dbReference>
<protein>
    <submittedName>
        <fullName evidence="1">Uncharacterized protein</fullName>
    </submittedName>
</protein>
<comment type="caution">
    <text evidence="1">The sequence shown here is derived from an EMBL/GenBank/DDBJ whole genome shotgun (WGS) entry which is preliminary data.</text>
</comment>
<proteinExistence type="predicted"/>
<accession>A0ABN1Q9B7</accession>
<keyword evidence="2" id="KW-1185">Reference proteome</keyword>
<organism evidence="1 2">
    <name type="scientific">Actinocorallia libanotica</name>
    <dbReference type="NCBI Taxonomy" id="46162"/>
    <lineage>
        <taxon>Bacteria</taxon>
        <taxon>Bacillati</taxon>
        <taxon>Actinomycetota</taxon>
        <taxon>Actinomycetes</taxon>
        <taxon>Streptosporangiales</taxon>
        <taxon>Thermomonosporaceae</taxon>
        <taxon>Actinocorallia</taxon>
    </lineage>
</organism>
<reference evidence="1 2" key="1">
    <citation type="journal article" date="2019" name="Int. J. Syst. Evol. Microbiol.">
        <title>The Global Catalogue of Microorganisms (GCM) 10K type strain sequencing project: providing services to taxonomists for standard genome sequencing and annotation.</title>
        <authorList>
            <consortium name="The Broad Institute Genomics Platform"/>
            <consortium name="The Broad Institute Genome Sequencing Center for Infectious Disease"/>
            <person name="Wu L."/>
            <person name="Ma J."/>
        </authorList>
    </citation>
    <scope>NUCLEOTIDE SEQUENCE [LARGE SCALE GENOMIC DNA]</scope>
    <source>
        <strain evidence="1 2">JCM 10696</strain>
    </source>
</reference>
<name>A0ABN1Q9B7_9ACTN</name>
<evidence type="ECO:0000313" key="1">
    <source>
        <dbReference type="EMBL" id="GAA0939447.1"/>
    </source>
</evidence>